<accession>A0A345INJ5</accession>
<sequence>MNDSSLNNTPLADTQQGVWYASQASHSSKLYATAQALRLHGEINRTLLLNAIELALQDIEVLNHRFLDIDGTPSFGIRQPAGRVTVCDLSHHADPETLAWRAMEQITQREQGPENLHLHEHQLYVLNEREAIWFSRIHHIAFDAYAYSLLHRRAGEHYRALLQGTPPLPSRFVKLTTLCQDDVLYRQSAQYADDHRYWMQRCAQLPAPTFLGAPAQAMAEHTLEVETVIDTELALALGSFYQSSGIALSDILLSAFASYFSRCQSGERQLLFGLPCMGRLDTYGAQAAVTRSNILPLLLDLPQHAHFRDVCATVARSRRELLAHQRYRGEWIGRAIGRVGDTLPLYGIELNILPPPVTLDFAELSATVKHIATGPVRDLNLHLELGTDLQPRRLRLIANAARHHHAELQLHVRRLLHWIMQLVAAPTLPLQQLTLPAPAELALIAQWNDTAQPLPANTILGLFLKQAQATPHQLAVLDENERLSYSALELRSRRCAHALERHLQGARGQVIAVTLERSVALEVVLLAIMRAGATLLPLSPELPTRRQQKMLEQANAALLIADRADDDRLPDSVPRLDLAALYSLAAHQGDAALPLVTRQSGADPAYILFTSGSSGAPKGVIVSHLALANRLQWMQAEYPLGTQDRVLQKTPATFDVSIWEFFWPLIGGATLVMARPGGHTDPAYLLNCIVQHRITTLHFVPSMLALFLDAVERRPEPLPLLRVFASGEALSPELAQRQRTLLTAPLHNLYGPTEAAIDVTYHALSCSDEKRSVPIGRPIWNTRIHVLDPFGNTTPIGIEGELHIEGICLADGYAGQPELTAERFFATADGKRLYRTGDLARWRPNGEIDYLGRLDHQIKIHGQRIELEEIDAVLNRHPQVLQSCANMHDGRIVAYVVASGAEADEKALLALCREYLPAYMLPQCLVFLSELPLSRNGKLDRKALPAPQSPQSQGGGIPSSLTEQRLCEYFADALRLPAVAPEANFFELGGNSLSAVDVAARINAGLGWQITIASIFAHPSARALAEQGQHSAPDMLDATLLLRPGAGASQNALPTLFCIHPAGGIAWCYSGLARFLKTPCEIVGLQAQGLTPGSNITRTMDEMAAEYARRIRAHQPEGPYWIIGWSVGGMIAHNVAIHLEQQDQQVELLAMMDAYPSDLWRRFAFETLNGEEEESLALAALLFIAGIALPFDQELPSLVVPKGEILQRAETIALLRKHGSALASLDDGTLDRLIDVVINSRRLVGQSEHGHFYGNLLFFTAAAPRAEDWLDLEAWHPYVHGRIQNIDIDCDHPAMARAEALRDIAGHLDAAFARFAQRTSVSELNYTIEYITQ</sequence>
<dbReference type="FunFam" id="3.40.50.12780:FF:000012">
    <property type="entry name" value="Non-ribosomal peptide synthetase"/>
    <property type="match status" value="1"/>
</dbReference>
<dbReference type="SUPFAM" id="SSF56801">
    <property type="entry name" value="Acetyl-CoA synthetase-like"/>
    <property type="match status" value="1"/>
</dbReference>
<dbReference type="GO" id="GO:0009366">
    <property type="term" value="C:enterobactin synthetase complex"/>
    <property type="evidence" value="ECO:0007669"/>
    <property type="project" value="TreeGrafter"/>
</dbReference>
<dbReference type="InterPro" id="IPR001031">
    <property type="entry name" value="Thioesterase"/>
</dbReference>
<dbReference type="InterPro" id="IPR010071">
    <property type="entry name" value="AA_adenyl_dom"/>
</dbReference>
<dbReference type="InterPro" id="IPR045851">
    <property type="entry name" value="AMP-bd_C_sf"/>
</dbReference>
<dbReference type="Gene3D" id="3.40.50.12780">
    <property type="entry name" value="N-terminal domain of ligase-like"/>
    <property type="match status" value="1"/>
</dbReference>
<dbReference type="InterPro" id="IPR042099">
    <property type="entry name" value="ANL_N_sf"/>
</dbReference>
<keyword evidence="2" id="KW-0596">Phosphopantetheine</keyword>
<proteinExistence type="predicted"/>
<dbReference type="PROSITE" id="PS00455">
    <property type="entry name" value="AMP_BINDING"/>
    <property type="match status" value="1"/>
</dbReference>
<dbReference type="EMBL" id="MH460878">
    <property type="protein sequence ID" value="AXH01417.1"/>
    <property type="molecule type" value="Genomic_DNA"/>
</dbReference>
<dbReference type="InterPro" id="IPR020845">
    <property type="entry name" value="AMP-binding_CS"/>
</dbReference>
<dbReference type="PANTHER" id="PTHR45527:SF1">
    <property type="entry name" value="FATTY ACID SYNTHASE"/>
    <property type="match status" value="1"/>
</dbReference>
<dbReference type="SUPFAM" id="SSF52777">
    <property type="entry name" value="CoA-dependent acyltransferases"/>
    <property type="match status" value="2"/>
</dbReference>
<dbReference type="Pfam" id="PF00975">
    <property type="entry name" value="Thioesterase"/>
    <property type="match status" value="1"/>
</dbReference>
<dbReference type="SUPFAM" id="SSF53474">
    <property type="entry name" value="alpha/beta-Hydrolases"/>
    <property type="match status" value="1"/>
</dbReference>
<keyword evidence="3" id="KW-0597">Phosphoprotein</keyword>
<protein>
    <submittedName>
        <fullName evidence="5">Peptide synthetase</fullName>
    </submittedName>
</protein>
<comment type="cofactor">
    <cofactor evidence="1">
        <name>pantetheine 4'-phosphate</name>
        <dbReference type="ChEBI" id="CHEBI:47942"/>
    </cofactor>
</comment>
<dbReference type="InterPro" id="IPR036736">
    <property type="entry name" value="ACP-like_sf"/>
</dbReference>
<dbReference type="Gene3D" id="3.30.300.30">
    <property type="match status" value="1"/>
</dbReference>
<dbReference type="InterPro" id="IPR001242">
    <property type="entry name" value="Condensation_dom"/>
</dbReference>
<dbReference type="PROSITE" id="PS00012">
    <property type="entry name" value="PHOSPHOPANTETHEINE"/>
    <property type="match status" value="1"/>
</dbReference>
<evidence type="ECO:0000256" key="1">
    <source>
        <dbReference type="ARBA" id="ARBA00001957"/>
    </source>
</evidence>
<evidence type="ECO:0000313" key="5">
    <source>
        <dbReference type="EMBL" id="AXH01417.1"/>
    </source>
</evidence>
<dbReference type="Pfam" id="PF13193">
    <property type="entry name" value="AMP-binding_C"/>
    <property type="match status" value="1"/>
</dbReference>
<dbReference type="InterPro" id="IPR020802">
    <property type="entry name" value="TesA-like"/>
</dbReference>
<dbReference type="Gene3D" id="3.40.50.1820">
    <property type="entry name" value="alpha/beta hydrolase"/>
    <property type="match status" value="1"/>
</dbReference>
<dbReference type="PANTHER" id="PTHR45527">
    <property type="entry name" value="NONRIBOSOMAL PEPTIDE SYNTHETASE"/>
    <property type="match status" value="1"/>
</dbReference>
<dbReference type="SUPFAM" id="SSF47336">
    <property type="entry name" value="ACP-like"/>
    <property type="match status" value="1"/>
</dbReference>
<dbReference type="InterPro" id="IPR023213">
    <property type="entry name" value="CAT-like_dom_sf"/>
</dbReference>
<reference evidence="5" key="1">
    <citation type="submission" date="2018-06" db="EMBL/GenBank/DDBJ databases">
        <title>SME-4 producing Serratia marcescens from Argentina and comparison with genomes of other SME-producers.</title>
        <authorList>
            <person name="Dabos L."/>
            <person name="Patino Navarrete R."/>
            <person name="Naas T."/>
        </authorList>
    </citation>
    <scope>NUCLEOTIDE SEQUENCE</scope>
    <source>
        <strain evidence="5">163</strain>
    </source>
</reference>
<name>A0A345INJ5_SERMA</name>
<dbReference type="RefSeq" id="WP_117187976.1">
    <property type="nucleotide sequence ID" value="NZ_NPKU01000013.1"/>
</dbReference>
<dbReference type="GO" id="GO:0031177">
    <property type="term" value="F:phosphopantetheine binding"/>
    <property type="evidence" value="ECO:0007669"/>
    <property type="project" value="InterPro"/>
</dbReference>
<dbReference type="GO" id="GO:0043041">
    <property type="term" value="P:amino acid activation for nonribosomal peptide biosynthetic process"/>
    <property type="evidence" value="ECO:0007669"/>
    <property type="project" value="TreeGrafter"/>
</dbReference>
<dbReference type="CDD" id="cd17646">
    <property type="entry name" value="A_NRPS_AB3403-like"/>
    <property type="match status" value="1"/>
</dbReference>
<dbReference type="InterPro" id="IPR006162">
    <property type="entry name" value="Ppantetheine_attach_site"/>
</dbReference>
<dbReference type="FunFam" id="3.40.50.980:FF:000002">
    <property type="entry name" value="Enterobactin synthetase component F"/>
    <property type="match status" value="1"/>
</dbReference>
<feature type="domain" description="Carrier" evidence="4">
    <location>
        <begin position="957"/>
        <end position="1032"/>
    </location>
</feature>
<dbReference type="NCBIfam" id="TIGR01733">
    <property type="entry name" value="AA-adenyl-dom"/>
    <property type="match status" value="1"/>
</dbReference>
<dbReference type="Gene3D" id="3.30.559.10">
    <property type="entry name" value="Chloramphenicol acetyltransferase-like domain"/>
    <property type="match status" value="1"/>
</dbReference>
<dbReference type="Pfam" id="PF00550">
    <property type="entry name" value="PP-binding"/>
    <property type="match status" value="1"/>
</dbReference>
<dbReference type="GO" id="GO:0009239">
    <property type="term" value="P:enterobactin biosynthetic process"/>
    <property type="evidence" value="ECO:0007669"/>
    <property type="project" value="TreeGrafter"/>
</dbReference>
<dbReference type="InterPro" id="IPR020806">
    <property type="entry name" value="PKS_PP-bd"/>
</dbReference>
<dbReference type="Pfam" id="PF00501">
    <property type="entry name" value="AMP-binding"/>
    <property type="match status" value="1"/>
</dbReference>
<dbReference type="SMART" id="SM00824">
    <property type="entry name" value="PKS_TE"/>
    <property type="match status" value="1"/>
</dbReference>
<evidence type="ECO:0000256" key="2">
    <source>
        <dbReference type="ARBA" id="ARBA00022450"/>
    </source>
</evidence>
<dbReference type="InterPro" id="IPR009081">
    <property type="entry name" value="PP-bd_ACP"/>
</dbReference>
<dbReference type="InterPro" id="IPR025110">
    <property type="entry name" value="AMP-bd_C"/>
</dbReference>
<organism evidence="5">
    <name type="scientific">Serratia marcescens</name>
    <dbReference type="NCBI Taxonomy" id="615"/>
    <lineage>
        <taxon>Bacteria</taxon>
        <taxon>Pseudomonadati</taxon>
        <taxon>Pseudomonadota</taxon>
        <taxon>Gammaproteobacteria</taxon>
        <taxon>Enterobacterales</taxon>
        <taxon>Yersiniaceae</taxon>
        <taxon>Serratia</taxon>
    </lineage>
</organism>
<evidence type="ECO:0000256" key="3">
    <source>
        <dbReference type="ARBA" id="ARBA00022553"/>
    </source>
</evidence>
<evidence type="ECO:0000259" key="4">
    <source>
        <dbReference type="PROSITE" id="PS50075"/>
    </source>
</evidence>
<dbReference type="PROSITE" id="PS50075">
    <property type="entry name" value="CARRIER"/>
    <property type="match status" value="1"/>
</dbReference>
<dbReference type="InterPro" id="IPR000873">
    <property type="entry name" value="AMP-dep_synth/lig_dom"/>
</dbReference>
<dbReference type="GO" id="GO:0047527">
    <property type="term" value="F:2,3-dihydroxybenzoate-serine ligase activity"/>
    <property type="evidence" value="ECO:0007669"/>
    <property type="project" value="TreeGrafter"/>
</dbReference>
<dbReference type="SMART" id="SM00823">
    <property type="entry name" value="PKS_PP"/>
    <property type="match status" value="1"/>
</dbReference>
<dbReference type="Gene3D" id="3.30.559.30">
    <property type="entry name" value="Nonribosomal peptide synthetase, condensation domain"/>
    <property type="match status" value="1"/>
</dbReference>
<dbReference type="Pfam" id="PF00668">
    <property type="entry name" value="Condensation"/>
    <property type="match status" value="1"/>
</dbReference>
<dbReference type="GO" id="GO:0005829">
    <property type="term" value="C:cytosol"/>
    <property type="evidence" value="ECO:0007669"/>
    <property type="project" value="TreeGrafter"/>
</dbReference>
<dbReference type="InterPro" id="IPR029058">
    <property type="entry name" value="AB_hydrolase_fold"/>
</dbReference>